<gene>
    <name evidence="1" type="ORF">B8V81_0486</name>
</gene>
<proteinExistence type="predicted"/>
<dbReference type="EMBL" id="NFEZ01000001">
    <property type="protein sequence ID" value="PLT48354.1"/>
    <property type="molecule type" value="Genomic_DNA"/>
</dbReference>
<dbReference type="AlphaFoldDB" id="A0A2N5NDD3"/>
<evidence type="ECO:0000313" key="1">
    <source>
        <dbReference type="EMBL" id="PLT48354.1"/>
    </source>
</evidence>
<evidence type="ECO:0000313" key="2">
    <source>
        <dbReference type="Proteomes" id="UP000234789"/>
    </source>
</evidence>
<name>A0A2N5NDD3_9BACL</name>
<protein>
    <submittedName>
        <fullName evidence="1">Uncharacterized protein</fullName>
    </submittedName>
</protein>
<accession>A0A2N5NDD3</accession>
<dbReference type="Proteomes" id="UP000234789">
    <property type="component" value="Unassembled WGS sequence"/>
</dbReference>
<sequence length="37" mass="4063">MASFAITLRTVVDFLEDAAVEEDVDSLDELLDDPPPL</sequence>
<comment type="caution">
    <text evidence="1">The sequence shown here is derived from an EMBL/GenBank/DDBJ whole genome shotgun (WGS) entry which is preliminary data.</text>
</comment>
<organism evidence="1 2">
    <name type="scientific">Paenibacillus pasadenensis</name>
    <dbReference type="NCBI Taxonomy" id="217090"/>
    <lineage>
        <taxon>Bacteria</taxon>
        <taxon>Bacillati</taxon>
        <taxon>Bacillota</taxon>
        <taxon>Bacilli</taxon>
        <taxon>Bacillales</taxon>
        <taxon>Paenibacillaceae</taxon>
        <taxon>Paenibacillus</taxon>
    </lineage>
</organism>
<keyword evidence="2" id="KW-1185">Reference proteome</keyword>
<reference evidence="1 2" key="1">
    <citation type="submission" date="2017-05" db="EMBL/GenBank/DDBJ databases">
        <title>Functional genome analysis of Paenibacillus pasadenensis strain R16: insights on endophytic life style and antifungal activity.</title>
        <authorList>
            <person name="Passera A."/>
            <person name="Marcolungo L."/>
            <person name="Casati P."/>
            <person name="Brasca M."/>
            <person name="Quaglino F."/>
            <person name="Delledonne M."/>
        </authorList>
    </citation>
    <scope>NUCLEOTIDE SEQUENCE [LARGE SCALE GENOMIC DNA]</scope>
    <source>
        <strain evidence="1 2">R16</strain>
    </source>
</reference>